<dbReference type="InterPro" id="IPR011009">
    <property type="entry name" value="Kinase-like_dom_sf"/>
</dbReference>
<keyword evidence="7" id="KW-0325">Glycoprotein</keyword>
<evidence type="ECO:0000256" key="10">
    <source>
        <dbReference type="SAM" id="SignalP"/>
    </source>
</evidence>
<dbReference type="AlphaFoldDB" id="A0A2P6N005"/>
<sequence>MSLCWIVLSLIPLVWGVSCGPYSSTASFQDAFRSIQPNCSEAIIQSQSFSSSAFNWSGSQSLSLTLLTSAPNDARMSLGNTEFINITQLTFKNFLLYGGVLTTDALNLTFSSSSLSSLTLSLLPGITPALNFVDSSLSNVSFPSTNFYCSVEDYSSNHLPLMIRISSAFGLLKIRNSFIQGVSASASPGYSGSSGLFENVIFANANALQKDIFGNFQQLTIRYSHFTNVTCSQFLIRSSSLSIYRTTFDTCRVTGSDLISGTNSIYINGSSFINNFCDSPSSSVGLISSISMIVSDTSFFYNRLGVYGSILNGGAMNLVGCTFRGNFDTNGGHSNSTVVMATSEISVAGSTFIGNLAPLITTLSDVNLTNCHVSYNMRSSRTLLQITGSMGIYNSMFSQNLGNPFNIFAREVTIDGSSFSERSGSAAIFTSRGGIITNSNFTRDMNGSVSSLIASGNMTIDHCIFTGSSPLIVLNYGYHKISRSQFNATASPLISTSNATNSLTVDDGSIYCSLHDNISSFISYSSCVMEEYYSCETNNCSALPPTTSSTTAATMPITSIQSSPTTSMSTTISSSTILSTPTDSSDAIASVSCRHTKFKYNWITIILKSIQYQLQHKHFPIKYQLQRKHKRIESNFKYIDYQFNHIEYKFKYIDYQYNHIKYKFKYIEYKFKRIDNTFHHIYDASHHINNIVDDYIYHINNILYTIVDIRNRIDNTLHRILKAIIFNDIGCDSNNNILYHINNILYHINNILYHINNILYHINNIIHHTNILLDIDLVLSPRFYVIYDTIQHIAAPNKTVSTEVIYNTVSQLFSNKTSSNPISITAPSLSLTAYDTTRPTLNSTSIVQIQVGEAPRDSTERARAVKAIAGISVSLLNSLTKKRREEGQSAPALVVFMQYDYDSGNFSTAAAPIRFATVYGLSITDANGNLLEVSNSKENISIVIPTRGISSVEELMAVSCLYYNETNYTWENDGCFTERNFTGYVITCMCNHLTNFTVGTLTKRQFVEDANSVINPPSSSFIIVIIGVVVGSVVLIVIVVIIALIVFKRRRSRVQSGTHDLSLDPLDASLYVTLEDKIGQGEHSTVYKALQSGTTHVAVKKKSKMDAKALRNQVSLIKTLHHPNVVQYLSHFNDISGDTWILYELMQYNLKDKLIATTAADFPLEDRYDM</sequence>
<dbReference type="PANTHER" id="PTHR24416">
    <property type="entry name" value="TYROSINE-PROTEIN KINASE RECEPTOR"/>
    <property type="match status" value="1"/>
</dbReference>
<evidence type="ECO:0000256" key="9">
    <source>
        <dbReference type="SAM" id="Phobius"/>
    </source>
</evidence>
<dbReference type="Gene3D" id="1.10.510.10">
    <property type="entry name" value="Transferase(Phosphotransferase) domain 1"/>
    <property type="match status" value="1"/>
</dbReference>
<keyword evidence="2 9" id="KW-0812">Transmembrane</keyword>
<dbReference type="Proteomes" id="UP000241769">
    <property type="component" value="Unassembled WGS sequence"/>
</dbReference>
<dbReference type="InterPro" id="IPR000719">
    <property type="entry name" value="Prot_kinase_dom"/>
</dbReference>
<dbReference type="Pfam" id="PF01825">
    <property type="entry name" value="GPS"/>
    <property type="match status" value="1"/>
</dbReference>
<dbReference type="GO" id="GO:0043235">
    <property type="term" value="C:receptor complex"/>
    <property type="evidence" value="ECO:0007669"/>
    <property type="project" value="TreeGrafter"/>
</dbReference>
<dbReference type="Pfam" id="PF00069">
    <property type="entry name" value="Pkinase"/>
    <property type="match status" value="1"/>
</dbReference>
<feature type="signal peptide" evidence="10">
    <location>
        <begin position="1"/>
        <end position="16"/>
    </location>
</feature>
<dbReference type="InterPro" id="IPR000203">
    <property type="entry name" value="GPS"/>
</dbReference>
<keyword evidence="8" id="KW-0547">Nucleotide-binding</keyword>
<dbReference type="SUPFAM" id="SSF56112">
    <property type="entry name" value="Protein kinase-like (PK-like)"/>
    <property type="match status" value="1"/>
</dbReference>
<dbReference type="GO" id="GO:0005524">
    <property type="term" value="F:ATP binding"/>
    <property type="evidence" value="ECO:0007669"/>
    <property type="project" value="UniProtKB-UniRule"/>
</dbReference>
<feature type="transmembrane region" description="Helical" evidence="9">
    <location>
        <begin position="1021"/>
        <end position="1047"/>
    </location>
</feature>
<evidence type="ECO:0000256" key="1">
    <source>
        <dbReference type="ARBA" id="ARBA00004167"/>
    </source>
</evidence>
<evidence type="ECO:0000256" key="4">
    <source>
        <dbReference type="ARBA" id="ARBA00022989"/>
    </source>
</evidence>
<feature type="chain" id="PRO_5015144953" evidence="10">
    <location>
        <begin position="17"/>
        <end position="1170"/>
    </location>
</feature>
<dbReference type="EMBL" id="MDYQ01000270">
    <property type="protein sequence ID" value="PRP77289.1"/>
    <property type="molecule type" value="Genomic_DNA"/>
</dbReference>
<evidence type="ECO:0000256" key="8">
    <source>
        <dbReference type="PROSITE-ProRule" id="PRU10141"/>
    </source>
</evidence>
<dbReference type="GO" id="GO:0005886">
    <property type="term" value="C:plasma membrane"/>
    <property type="evidence" value="ECO:0007669"/>
    <property type="project" value="TreeGrafter"/>
</dbReference>
<dbReference type="PROSITE" id="PS00107">
    <property type="entry name" value="PROTEIN_KINASE_ATP"/>
    <property type="match status" value="1"/>
</dbReference>
<keyword evidence="8" id="KW-0067">ATP-binding</keyword>
<dbReference type="PANTHER" id="PTHR24416:SF349">
    <property type="entry name" value="TYROSINE-PROTEIN KINASE RYK"/>
    <property type="match status" value="1"/>
</dbReference>
<protein>
    <submittedName>
        <fullName evidence="12">Hemagluttinin motif-containing protein</fullName>
    </submittedName>
</protein>
<feature type="domain" description="Protein kinase" evidence="11">
    <location>
        <begin position="1072"/>
        <end position="1170"/>
    </location>
</feature>
<dbReference type="InterPro" id="IPR046338">
    <property type="entry name" value="GAIN_dom_sf"/>
</dbReference>
<reference evidence="12 13" key="1">
    <citation type="journal article" date="2018" name="Genome Biol. Evol.">
        <title>Multiple Roots of Fruiting Body Formation in Amoebozoa.</title>
        <authorList>
            <person name="Hillmann F."/>
            <person name="Forbes G."/>
            <person name="Novohradska S."/>
            <person name="Ferling I."/>
            <person name="Riege K."/>
            <person name="Groth M."/>
            <person name="Westermann M."/>
            <person name="Marz M."/>
            <person name="Spaller T."/>
            <person name="Winckler T."/>
            <person name="Schaap P."/>
            <person name="Glockner G."/>
        </authorList>
    </citation>
    <scope>NUCLEOTIDE SEQUENCE [LARGE SCALE GENOMIC DNA]</scope>
    <source>
        <strain evidence="12 13">Jena</strain>
    </source>
</reference>
<name>A0A2P6N005_9EUKA</name>
<evidence type="ECO:0000313" key="13">
    <source>
        <dbReference type="Proteomes" id="UP000241769"/>
    </source>
</evidence>
<dbReference type="GO" id="GO:0051897">
    <property type="term" value="P:positive regulation of phosphatidylinositol 3-kinase/protein kinase B signal transduction"/>
    <property type="evidence" value="ECO:0007669"/>
    <property type="project" value="TreeGrafter"/>
</dbReference>
<keyword evidence="13" id="KW-1185">Reference proteome</keyword>
<dbReference type="GO" id="GO:0007169">
    <property type="term" value="P:cell surface receptor protein tyrosine kinase signaling pathway"/>
    <property type="evidence" value="ECO:0007669"/>
    <property type="project" value="TreeGrafter"/>
</dbReference>
<evidence type="ECO:0000256" key="7">
    <source>
        <dbReference type="ARBA" id="ARBA00023180"/>
    </source>
</evidence>
<evidence type="ECO:0000256" key="2">
    <source>
        <dbReference type="ARBA" id="ARBA00022692"/>
    </source>
</evidence>
<dbReference type="OrthoDB" id="19274at2759"/>
<feature type="binding site" evidence="8">
    <location>
        <position position="1101"/>
    </location>
    <ligand>
        <name>ATP</name>
        <dbReference type="ChEBI" id="CHEBI:30616"/>
    </ligand>
</feature>
<dbReference type="InterPro" id="IPR017441">
    <property type="entry name" value="Protein_kinase_ATP_BS"/>
</dbReference>
<proteinExistence type="predicted"/>
<keyword evidence="3 10" id="KW-0732">Signal</keyword>
<keyword evidence="5 9" id="KW-0472">Membrane</keyword>
<evidence type="ECO:0000256" key="5">
    <source>
        <dbReference type="ARBA" id="ARBA00023136"/>
    </source>
</evidence>
<dbReference type="Gene3D" id="2.60.220.50">
    <property type="match status" value="1"/>
</dbReference>
<evidence type="ECO:0000256" key="3">
    <source>
        <dbReference type="ARBA" id="ARBA00022729"/>
    </source>
</evidence>
<keyword evidence="6" id="KW-0675">Receptor</keyword>
<evidence type="ECO:0000256" key="6">
    <source>
        <dbReference type="ARBA" id="ARBA00023170"/>
    </source>
</evidence>
<dbReference type="PROSITE" id="PS50011">
    <property type="entry name" value="PROTEIN_KINASE_DOM"/>
    <property type="match status" value="1"/>
</dbReference>
<accession>A0A2P6N005</accession>
<dbReference type="InParanoid" id="A0A2P6N005"/>
<comment type="subcellular location">
    <subcellularLocation>
        <location evidence="1">Membrane</location>
        <topology evidence="1">Single-pass membrane protein</topology>
    </subcellularLocation>
</comment>
<comment type="caution">
    <text evidence="12">The sequence shown here is derived from an EMBL/GenBank/DDBJ whole genome shotgun (WGS) entry which is preliminary data.</text>
</comment>
<dbReference type="InterPro" id="IPR050122">
    <property type="entry name" value="RTK"/>
</dbReference>
<keyword evidence="4 9" id="KW-1133">Transmembrane helix</keyword>
<dbReference type="GO" id="GO:0004714">
    <property type="term" value="F:transmembrane receptor protein tyrosine kinase activity"/>
    <property type="evidence" value="ECO:0007669"/>
    <property type="project" value="TreeGrafter"/>
</dbReference>
<organism evidence="12 13">
    <name type="scientific">Planoprotostelium fungivorum</name>
    <dbReference type="NCBI Taxonomy" id="1890364"/>
    <lineage>
        <taxon>Eukaryota</taxon>
        <taxon>Amoebozoa</taxon>
        <taxon>Evosea</taxon>
        <taxon>Variosea</taxon>
        <taxon>Cavosteliida</taxon>
        <taxon>Cavosteliaceae</taxon>
        <taxon>Planoprotostelium</taxon>
    </lineage>
</organism>
<evidence type="ECO:0000313" key="12">
    <source>
        <dbReference type="EMBL" id="PRP77289.1"/>
    </source>
</evidence>
<gene>
    <name evidence="12" type="ORF">PROFUN_14358</name>
</gene>
<evidence type="ECO:0000259" key="11">
    <source>
        <dbReference type="PROSITE" id="PS50011"/>
    </source>
</evidence>